<dbReference type="Proteomes" id="UP001243375">
    <property type="component" value="Unassembled WGS sequence"/>
</dbReference>
<protein>
    <submittedName>
        <fullName evidence="1">Uncharacterized protein</fullName>
    </submittedName>
</protein>
<organism evidence="1 2">
    <name type="scientific">Naganishia vaughanmartiniae</name>
    <dbReference type="NCBI Taxonomy" id="1424756"/>
    <lineage>
        <taxon>Eukaryota</taxon>
        <taxon>Fungi</taxon>
        <taxon>Dikarya</taxon>
        <taxon>Basidiomycota</taxon>
        <taxon>Agaricomycotina</taxon>
        <taxon>Tremellomycetes</taxon>
        <taxon>Filobasidiales</taxon>
        <taxon>Filobasidiaceae</taxon>
        <taxon>Naganishia</taxon>
    </lineage>
</organism>
<reference evidence="1" key="1">
    <citation type="submission" date="2023-04" db="EMBL/GenBank/DDBJ databases">
        <title>Draft Genome sequencing of Naganishia species isolated from polar environments using Oxford Nanopore Technology.</title>
        <authorList>
            <person name="Leo P."/>
            <person name="Venkateswaran K."/>
        </authorList>
    </citation>
    <scope>NUCLEOTIDE SEQUENCE</scope>
    <source>
        <strain evidence="1">MNA-CCFEE 5425</strain>
    </source>
</reference>
<accession>A0ACC2XAJ5</accession>
<evidence type="ECO:0000313" key="1">
    <source>
        <dbReference type="EMBL" id="KAJ9120952.1"/>
    </source>
</evidence>
<gene>
    <name evidence="1" type="ORF">QFC22_002888</name>
</gene>
<name>A0ACC2XAJ5_9TREE</name>
<sequence>MASDVGDWVGAVYMYFIIQREMRHWVSIRQRYLISPDHSRLAQANTVLITGIDKQYLDEERLAQLFSHLPGGVKRIWLNRDLKEMVGLHDARVKAVRKLEDAQVQLVKTARRLKLEREKQRQKATSSSGSTTHEPKDASSINPEIVNEGKPSPSAQLLVQLGGGGAAGDPSPTSHELIEADRLVPRSARPTLTLPPKYLPLALPFTGTKVDTIDHTRARIVHATTALDSSRARLQADIEKPGTEGETYPPLNSAFIYFHQQIAAHMAAQILLHDQPYKMVGHYTEVAPEDVVWSNLNLGPYERKARIAASYAVTFGLVILWTFPSTSPSSSLVSATGIWLIRVLRCNSRG</sequence>
<comment type="caution">
    <text evidence="1">The sequence shown here is derived from an EMBL/GenBank/DDBJ whole genome shotgun (WGS) entry which is preliminary data.</text>
</comment>
<dbReference type="EMBL" id="JASBWU010000006">
    <property type="protein sequence ID" value="KAJ9120952.1"/>
    <property type="molecule type" value="Genomic_DNA"/>
</dbReference>
<proteinExistence type="predicted"/>
<keyword evidence="2" id="KW-1185">Reference proteome</keyword>
<evidence type="ECO:0000313" key="2">
    <source>
        <dbReference type="Proteomes" id="UP001243375"/>
    </source>
</evidence>